<evidence type="ECO:0000313" key="1">
    <source>
        <dbReference type="EMBL" id="KIO71463.1"/>
    </source>
</evidence>
<dbReference type="Proteomes" id="UP000032076">
    <property type="component" value="Unassembled WGS sequence"/>
</dbReference>
<reference evidence="1 2" key="1">
    <citation type="submission" date="2015-01" db="EMBL/GenBank/DDBJ databases">
        <title>Draft Genome Sequences of Four Bacillus thermoamylovorans Strains, Isolated From Food Products.</title>
        <authorList>
            <person name="Krawcyk A.O."/>
            <person name="Berendsen E.M."/>
            <person name="Eijlander R.T."/>
            <person name="de Jong A."/>
            <person name="Wells-Bennik M."/>
            <person name="Kuipers O.P."/>
        </authorList>
    </citation>
    <scope>NUCLEOTIDE SEQUENCE [LARGE SCALE GENOMIC DNA]</scope>
    <source>
        <strain evidence="1 2">B4167</strain>
    </source>
</reference>
<gene>
    <name evidence="1" type="ORF">B4167_3720</name>
</gene>
<accession>A0ABD4A3E3</accession>
<organism evidence="1 2">
    <name type="scientific">Caldibacillus thermoamylovorans</name>
    <dbReference type="NCBI Taxonomy" id="35841"/>
    <lineage>
        <taxon>Bacteria</taxon>
        <taxon>Bacillati</taxon>
        <taxon>Bacillota</taxon>
        <taxon>Bacilli</taxon>
        <taxon>Bacillales</taxon>
        <taxon>Bacillaceae</taxon>
        <taxon>Caldibacillus</taxon>
    </lineage>
</organism>
<comment type="caution">
    <text evidence="1">The sequence shown here is derived from an EMBL/GenBank/DDBJ whole genome shotgun (WGS) entry which is preliminary data.</text>
</comment>
<evidence type="ECO:0000313" key="2">
    <source>
        <dbReference type="Proteomes" id="UP000032076"/>
    </source>
</evidence>
<protein>
    <submittedName>
        <fullName evidence="1">Uncharacterized protein</fullName>
    </submittedName>
</protein>
<dbReference type="AlphaFoldDB" id="A0ABD4A3E3"/>
<name>A0ABD4A3E3_9BACI</name>
<dbReference type="EMBL" id="JXLU01000127">
    <property type="protein sequence ID" value="KIO71463.1"/>
    <property type="molecule type" value="Genomic_DNA"/>
</dbReference>
<sequence length="43" mass="5051">MIILKNITNRLCFSVNNVFHVYMLTYPSDGKPIHPFPMHKSMD</sequence>
<proteinExistence type="predicted"/>